<organism evidence="1 2">
    <name type="scientific">Mycolicibacterium parafortuitum</name>
    <name type="common">Mycobacterium parafortuitum</name>
    <dbReference type="NCBI Taxonomy" id="39692"/>
    <lineage>
        <taxon>Bacteria</taxon>
        <taxon>Bacillati</taxon>
        <taxon>Actinomycetota</taxon>
        <taxon>Actinomycetes</taxon>
        <taxon>Mycobacteriales</taxon>
        <taxon>Mycobacteriaceae</taxon>
        <taxon>Mycolicibacterium</taxon>
    </lineage>
</organism>
<dbReference type="Proteomes" id="UP001289645">
    <property type="component" value="Unassembled WGS sequence"/>
</dbReference>
<keyword evidence="2" id="KW-1185">Reference proteome</keyword>
<comment type="caution">
    <text evidence="1">The sequence shown here is derived from an EMBL/GenBank/DDBJ whole genome shotgun (WGS) entry which is preliminary data.</text>
</comment>
<dbReference type="EMBL" id="JAOXLN010000005">
    <property type="protein sequence ID" value="MDZ5085135.1"/>
    <property type="molecule type" value="Genomic_DNA"/>
</dbReference>
<evidence type="ECO:0000313" key="2">
    <source>
        <dbReference type="Proteomes" id="UP001289645"/>
    </source>
</evidence>
<protein>
    <submittedName>
        <fullName evidence="1">NAD(P)/FAD-dependent oxidoreductase</fullName>
    </submittedName>
</protein>
<gene>
    <name evidence="1" type="ORF">OHX15_07010</name>
</gene>
<name>A0ACC6MDW7_MYCPF</name>
<sequence>MAGSDATGSDGGLDTDRLDADRRHAEHVDVIIIGAGISGIDAAYRIREKNPDLTYLILERRERLGGTWDLFQYPGIRSDSDIFTLSFPWEPWKREEMIADGGHIWQYLADTAHKHGIDDHIRFNTLVQSADWDWTTHTWTLRADRGGTAAVYTTGFVVFASGYYDYDEPYVPSFTGIEDFAGEVIHPQHWPRGLDYTGKRVVVIGSGATAVSMIPALTERAAHVTMLQRTPSYMFSVSRVVPPINAIRRMLPARAGAWVARWILALFGSLIWLVSRTAPGLSKRLLRRTASRSLPPGYAVDTHFNPPYNPWDQRLCFILDSDLYKAVAAGDVEMITDHIDHFDRDGIVLASGRRVDADVVVTATGLQLQALGGVAVSVDGEKVAPNERFIYRRHMLEDVPNAAWSLGYTNASWTLGADLTARSVADLLAYMRSRGYTYAYPHLGDAHMPEQPAFNLQAGYVLRGADALPKSGTRRPWMLTHSYLRDVLNHRLGDSDRSLVFGRAGTPQSRSA</sequence>
<accession>A0ACC6MDW7</accession>
<evidence type="ECO:0000313" key="1">
    <source>
        <dbReference type="EMBL" id="MDZ5085135.1"/>
    </source>
</evidence>
<reference evidence="1 2" key="1">
    <citation type="journal article" date="2021" name="Chemosphere">
        <title>Bioballs carrying a syntrophic Rhodococcus and Mycolicibacterium consortium for simultaneous sorption and biodegradation of fuel oil in contaminated freshwater.</title>
        <authorList>
            <person name="Naloka K."/>
            <person name="Polrit D."/>
            <person name="Muangchinda C."/>
            <person name="Thoetkiattikul H."/>
            <person name="Pinyakong O."/>
        </authorList>
    </citation>
    <scope>NUCLEOTIDE SEQUENCE [LARGE SCALE GENOMIC DNA]</scope>
    <source>
        <strain evidence="1 2">J101</strain>
    </source>
</reference>
<proteinExistence type="predicted"/>